<sequence>MINARGFTLIETILILSIIMVLFGLPTVIANKTCEKVQKMLFFEAFQSHLLATQNYALLANKKTSLTIFKSGTVRYQVLSEAKGVVNQDLNIPKSLTVDNNNSIRYVAKTGRPSSFKTIKFKSLDKSYTFKFQMGSGRYIFEESE</sequence>
<feature type="transmembrane region" description="Helical" evidence="1">
    <location>
        <begin position="6"/>
        <end position="30"/>
    </location>
</feature>
<evidence type="ECO:0000313" key="2">
    <source>
        <dbReference type="EMBL" id="MDZ5758344.1"/>
    </source>
</evidence>
<dbReference type="NCBIfam" id="NF040982">
    <property type="entry name" value="ComGD"/>
    <property type="match status" value="1"/>
</dbReference>
<keyword evidence="1" id="KW-0812">Transmembrane</keyword>
<dbReference type="RefSeq" id="WP_322808742.1">
    <property type="nucleotide sequence ID" value="NZ_JAVBVO010000003.1"/>
</dbReference>
<evidence type="ECO:0000256" key="1">
    <source>
        <dbReference type="SAM" id="Phobius"/>
    </source>
</evidence>
<keyword evidence="1" id="KW-1133">Transmembrane helix</keyword>
<dbReference type="EMBL" id="JAVBVO010000003">
    <property type="protein sequence ID" value="MDZ5758344.1"/>
    <property type="molecule type" value="Genomic_DNA"/>
</dbReference>
<dbReference type="PIRSF" id="PIRSF021292">
    <property type="entry name" value="Competence_ComGD"/>
    <property type="match status" value="1"/>
</dbReference>
<evidence type="ECO:0000313" key="3">
    <source>
        <dbReference type="Proteomes" id="UP001290462"/>
    </source>
</evidence>
<dbReference type="GO" id="GO:0030420">
    <property type="term" value="P:establishment of competence for transformation"/>
    <property type="evidence" value="ECO:0007669"/>
    <property type="project" value="InterPro"/>
</dbReference>
<keyword evidence="1" id="KW-0472">Membrane</keyword>
<dbReference type="InterPro" id="IPR016785">
    <property type="entry name" value="ComGD"/>
</dbReference>
<organism evidence="2 3">
    <name type="scientific">Carnobacterium maltaromaticum</name>
    <name type="common">Carnobacterium piscicola</name>
    <dbReference type="NCBI Taxonomy" id="2751"/>
    <lineage>
        <taxon>Bacteria</taxon>
        <taxon>Bacillati</taxon>
        <taxon>Bacillota</taxon>
        <taxon>Bacilli</taxon>
        <taxon>Lactobacillales</taxon>
        <taxon>Carnobacteriaceae</taxon>
        <taxon>Carnobacterium</taxon>
    </lineage>
</organism>
<dbReference type="AlphaFoldDB" id="A0AAW9JUS2"/>
<name>A0AAW9JUS2_CARML</name>
<protein>
    <submittedName>
        <fullName evidence="2">Competence type IV pilus minor pilin ComGD</fullName>
    </submittedName>
</protein>
<accession>A0AAW9JUS2</accession>
<comment type="caution">
    <text evidence="2">The sequence shown here is derived from an EMBL/GenBank/DDBJ whole genome shotgun (WGS) entry which is preliminary data.</text>
</comment>
<reference evidence="2" key="1">
    <citation type="submission" date="2023-08" db="EMBL/GenBank/DDBJ databases">
        <title>Genomic characterization of piscicolin 126 produced by Carnobacterium maltaromaticum CM22 strain isolated from salmon (Salmo salar).</title>
        <authorList>
            <person name="Gonzalez-Gragera E."/>
            <person name="Garcia-Lopez J.D."/>
            <person name="Teso-Perez C."/>
            <person name="Gimenez-Hernandez I."/>
            <person name="Peralta-Sanchez J.M."/>
            <person name="Valdivia E."/>
            <person name="Montalban-Lopez M."/>
            <person name="Martin-Platero A.M."/>
            <person name="Banos A."/>
            <person name="Martinez-Bueno M."/>
        </authorList>
    </citation>
    <scope>NUCLEOTIDE SEQUENCE</scope>
    <source>
        <strain evidence="2">CM22</strain>
    </source>
</reference>
<dbReference type="Proteomes" id="UP001290462">
    <property type="component" value="Unassembled WGS sequence"/>
</dbReference>
<gene>
    <name evidence="2" type="primary">comGD</name>
    <name evidence="2" type="ORF">RAK27_06680</name>
</gene>
<proteinExistence type="predicted"/>